<comment type="subcellular location">
    <subcellularLocation>
        <location evidence="1">Membrane</location>
        <topology evidence="1">Multi-pass membrane protein</topology>
    </subcellularLocation>
</comment>
<dbReference type="EMBL" id="CAEZXY010000096">
    <property type="protein sequence ID" value="CAB4719602.1"/>
    <property type="molecule type" value="Genomic_DNA"/>
</dbReference>
<keyword evidence="2 5" id="KW-0812">Transmembrane</keyword>
<feature type="transmembrane region" description="Helical" evidence="5">
    <location>
        <begin position="144"/>
        <end position="166"/>
    </location>
</feature>
<feature type="transmembrane region" description="Helical" evidence="5">
    <location>
        <begin position="103"/>
        <end position="132"/>
    </location>
</feature>
<feature type="transmembrane region" description="Helical" evidence="5">
    <location>
        <begin position="320"/>
        <end position="338"/>
    </location>
</feature>
<dbReference type="EMBL" id="CAEZVC010000037">
    <property type="protein sequence ID" value="CAB4621067.1"/>
    <property type="molecule type" value="Genomic_DNA"/>
</dbReference>
<protein>
    <submittedName>
        <fullName evidence="7">Unannotated protein</fullName>
    </submittedName>
</protein>
<name>A0A6J6IA65_9ZZZZ</name>
<evidence type="ECO:0000256" key="3">
    <source>
        <dbReference type="ARBA" id="ARBA00022989"/>
    </source>
</evidence>
<evidence type="ECO:0000256" key="4">
    <source>
        <dbReference type="ARBA" id="ARBA00023136"/>
    </source>
</evidence>
<feature type="transmembrane region" description="Helical" evidence="5">
    <location>
        <begin position="46"/>
        <end position="63"/>
    </location>
</feature>
<feature type="transmembrane region" description="Helical" evidence="5">
    <location>
        <begin position="294"/>
        <end position="314"/>
    </location>
</feature>
<evidence type="ECO:0000313" key="7">
    <source>
        <dbReference type="EMBL" id="CAB4621067.1"/>
    </source>
</evidence>
<evidence type="ECO:0000259" key="6">
    <source>
        <dbReference type="Pfam" id="PF13515"/>
    </source>
</evidence>
<feature type="domain" description="Integral membrane bound transporter" evidence="6">
    <location>
        <begin position="213"/>
        <end position="336"/>
    </location>
</feature>
<reference evidence="7" key="1">
    <citation type="submission" date="2020-05" db="EMBL/GenBank/DDBJ databases">
        <authorList>
            <person name="Chiriac C."/>
            <person name="Salcher M."/>
            <person name="Ghai R."/>
            <person name="Kavagutti S V."/>
        </authorList>
    </citation>
    <scope>NUCLEOTIDE SEQUENCE</scope>
</reference>
<keyword evidence="3 5" id="KW-1133">Transmembrane helix</keyword>
<proteinExistence type="predicted"/>
<organism evidence="7">
    <name type="scientific">freshwater metagenome</name>
    <dbReference type="NCBI Taxonomy" id="449393"/>
    <lineage>
        <taxon>unclassified sequences</taxon>
        <taxon>metagenomes</taxon>
        <taxon>ecological metagenomes</taxon>
    </lineage>
</organism>
<dbReference type="Pfam" id="PF13515">
    <property type="entry name" value="FUSC_2"/>
    <property type="match status" value="1"/>
</dbReference>
<dbReference type="AlphaFoldDB" id="A0A6J6IA65"/>
<dbReference type="InterPro" id="IPR049453">
    <property type="entry name" value="Memb_transporter_dom"/>
</dbReference>
<evidence type="ECO:0000256" key="5">
    <source>
        <dbReference type="SAM" id="Phobius"/>
    </source>
</evidence>
<dbReference type="GO" id="GO:0016020">
    <property type="term" value="C:membrane"/>
    <property type="evidence" value="ECO:0007669"/>
    <property type="project" value="UniProtKB-SubCell"/>
</dbReference>
<sequence>MKRLWRSIGNTLATDLSTLEHIRPIRSAFVILAALSYTYVKHDVRALLPLGLGLLFAAIADRGSSFRRRLTSMAGATTGITLGTALGCAVSSNQVMHIAAGGFAGLLCGLIGVASIPAMTTGVLTLVIFTIFSGSPIDLFEWKANTVLMLLGGCIMIASVAVEFGIRLLIKRIPESDDNSYGESFWNRSKVHFHWTDPFILHSLRLAVVIIIATTLEELLTFPHSYWIPMTVAWISKPDHEGTVDKVARRVVGTLFGVAIAGTLIATIPYSGAFSLIMVGIASYFVLAFLTPNYAITTAGITVFVFFLFRIVGFPMGGSITARVLSTLIAAALVLTAVRIGPQPRRTEEHPVL</sequence>
<accession>A0A6J6IA65</accession>
<gene>
    <name evidence="7" type="ORF">UFOPK1906_00773</name>
    <name evidence="8" type="ORF">UFOPK2624_01607</name>
</gene>
<feature type="transmembrane region" description="Helical" evidence="5">
    <location>
        <begin position="255"/>
        <end position="287"/>
    </location>
</feature>
<evidence type="ECO:0000256" key="1">
    <source>
        <dbReference type="ARBA" id="ARBA00004141"/>
    </source>
</evidence>
<evidence type="ECO:0000313" key="8">
    <source>
        <dbReference type="EMBL" id="CAB4719602.1"/>
    </source>
</evidence>
<keyword evidence="4 5" id="KW-0472">Membrane</keyword>
<evidence type="ECO:0000256" key="2">
    <source>
        <dbReference type="ARBA" id="ARBA00022692"/>
    </source>
</evidence>